<gene>
    <name evidence="2" type="ORF">N1851_028013</name>
</gene>
<accession>A0AA47M9Q3</accession>
<organism evidence="2 3">
    <name type="scientific">Merluccius polli</name>
    <name type="common">Benguela hake</name>
    <name type="synonym">Merluccius cadenati</name>
    <dbReference type="NCBI Taxonomy" id="89951"/>
    <lineage>
        <taxon>Eukaryota</taxon>
        <taxon>Metazoa</taxon>
        <taxon>Chordata</taxon>
        <taxon>Craniata</taxon>
        <taxon>Vertebrata</taxon>
        <taxon>Euteleostomi</taxon>
        <taxon>Actinopterygii</taxon>
        <taxon>Neopterygii</taxon>
        <taxon>Teleostei</taxon>
        <taxon>Neoteleostei</taxon>
        <taxon>Acanthomorphata</taxon>
        <taxon>Zeiogadaria</taxon>
        <taxon>Gadariae</taxon>
        <taxon>Gadiformes</taxon>
        <taxon>Gadoidei</taxon>
        <taxon>Merlucciidae</taxon>
        <taxon>Merluccius</taxon>
    </lineage>
</organism>
<evidence type="ECO:0000313" key="2">
    <source>
        <dbReference type="EMBL" id="KAK0136099.1"/>
    </source>
</evidence>
<evidence type="ECO:0000313" key="3">
    <source>
        <dbReference type="Proteomes" id="UP001174136"/>
    </source>
</evidence>
<protein>
    <submittedName>
        <fullName evidence="2">Uncharacterized protein</fullName>
    </submittedName>
</protein>
<comment type="caution">
    <text evidence="2">The sequence shown here is derived from an EMBL/GenBank/DDBJ whole genome shotgun (WGS) entry which is preliminary data.</text>
</comment>
<dbReference type="AlphaFoldDB" id="A0AA47M9Q3"/>
<dbReference type="Proteomes" id="UP001174136">
    <property type="component" value="Unassembled WGS sequence"/>
</dbReference>
<sequence length="259" mass="29801">MMPISSDRFDRKLLFSVRQDLAAERSRCRISLAGSEAQSPVVDVWSIQAPDFSPKLYRSLSGPRSDRGFNRRPQAVSSGDTEKTPGQDVSKVLHVKRVVADILREAGSRRELRRFTTSYKPPDALQAELMFVKLGKFPPSGPYRNPKPHDFRLQDDLPNMATVSKKDLCDLQFRLNHRDILKTTRSESDLTSRDTMKTMMKMDTYKPAEPTWDLRLLLPKPQWPPKSASFTRHRRSRAAYSAFMERVEEKLSTSWSQRA</sequence>
<reference evidence="2" key="1">
    <citation type="journal article" date="2023" name="Front. Mar. Sci.">
        <title>A new Merluccius polli reference genome to investigate the effects of global change in West African waters.</title>
        <authorList>
            <person name="Mateo J.L."/>
            <person name="Blanco-Fernandez C."/>
            <person name="Garcia-Vazquez E."/>
            <person name="Machado-Schiaffino G."/>
        </authorList>
    </citation>
    <scope>NUCLEOTIDE SEQUENCE</scope>
    <source>
        <strain evidence="2">C29</strain>
        <tissue evidence="2">Fin</tissue>
    </source>
</reference>
<feature type="region of interest" description="Disordered" evidence="1">
    <location>
        <begin position="58"/>
        <end position="89"/>
    </location>
</feature>
<name>A0AA47M9Q3_MERPO</name>
<keyword evidence="3" id="KW-1185">Reference proteome</keyword>
<dbReference type="EMBL" id="JAOPHQ010005236">
    <property type="protein sequence ID" value="KAK0136099.1"/>
    <property type="molecule type" value="Genomic_DNA"/>
</dbReference>
<proteinExistence type="predicted"/>
<evidence type="ECO:0000256" key="1">
    <source>
        <dbReference type="SAM" id="MobiDB-lite"/>
    </source>
</evidence>